<accession>A0A8K9WME4</accession>
<proteinExistence type="predicted"/>
<reference evidence="3" key="3">
    <citation type="submission" date="2025-09" db="UniProtKB">
        <authorList>
            <consortium name="Ensembl"/>
        </authorList>
    </citation>
    <scope>IDENTIFICATION</scope>
</reference>
<protein>
    <submittedName>
        <fullName evidence="3">Zgc:174935</fullName>
    </submittedName>
</protein>
<sequence>MMKSQGVLVGVSLLTSVALLGLINVRQKEEMKEQKHVSFETIKLRVTRDVLGEYQHEVIRAHNLLDKTKAQVDTLGSELPPLQAAEAKKKSELEACQGEKVRKEGYVWGLECTQLISCVCFLSLLSQKHVADEVGAIEAENSNSKTEFEKQKAAWEAEMTSLKQQVVQRSKVCVFVKKDSVEGRKLCGDEPPKQEAAPKPDAPKPEESKPDAPKPDSPKEASKPDEPKPDSPKEAPKQEAAPKPEEPKPDSPKEAPKQEAAPKPEEPKPDSPKEAPKQEAAPKPEEPKPDSPKEAPKQEAAPKPEEPKPEAPKMR</sequence>
<feature type="region of interest" description="Disordered" evidence="1">
    <location>
        <begin position="184"/>
        <end position="315"/>
    </location>
</feature>
<evidence type="ECO:0000256" key="1">
    <source>
        <dbReference type="SAM" id="MobiDB-lite"/>
    </source>
</evidence>
<dbReference type="GeneTree" id="ENSGT00620000088774"/>
<evidence type="ECO:0000256" key="2">
    <source>
        <dbReference type="SAM" id="Phobius"/>
    </source>
</evidence>
<dbReference type="Proteomes" id="UP000694395">
    <property type="component" value="Chromosome 3"/>
</dbReference>
<dbReference type="PRINTS" id="PR01217">
    <property type="entry name" value="PRICHEXTENSN"/>
</dbReference>
<dbReference type="AlphaFoldDB" id="A0A8K9WME4"/>
<keyword evidence="2" id="KW-0812">Transmembrane</keyword>
<reference evidence="3" key="2">
    <citation type="submission" date="2025-08" db="UniProtKB">
        <authorList>
            <consortium name="Ensembl"/>
        </authorList>
    </citation>
    <scope>IDENTIFICATION</scope>
</reference>
<keyword evidence="2" id="KW-1133">Transmembrane helix</keyword>
<feature type="transmembrane region" description="Helical" evidence="2">
    <location>
        <begin position="6"/>
        <end position="25"/>
    </location>
</feature>
<evidence type="ECO:0000313" key="4">
    <source>
        <dbReference type="Proteomes" id="UP000694395"/>
    </source>
</evidence>
<gene>
    <name evidence="3" type="primary">zgc:174935</name>
</gene>
<name>A0A8K9WME4_ONCMY</name>
<keyword evidence="2" id="KW-0472">Membrane</keyword>
<reference evidence="3" key="1">
    <citation type="submission" date="2020-07" db="EMBL/GenBank/DDBJ databases">
        <title>A long reads based de novo assembly of the rainbow trout Arlee double haploid line genome.</title>
        <authorList>
            <person name="Gao G."/>
            <person name="Palti Y."/>
        </authorList>
    </citation>
    <scope>NUCLEOTIDE SEQUENCE [LARGE SCALE GENOMIC DNA]</scope>
</reference>
<evidence type="ECO:0000313" key="3">
    <source>
        <dbReference type="Ensembl" id="ENSOMYP00000110342.1"/>
    </source>
</evidence>
<organism evidence="3 4">
    <name type="scientific">Oncorhynchus mykiss</name>
    <name type="common">Rainbow trout</name>
    <name type="synonym">Salmo gairdneri</name>
    <dbReference type="NCBI Taxonomy" id="8022"/>
    <lineage>
        <taxon>Eukaryota</taxon>
        <taxon>Metazoa</taxon>
        <taxon>Chordata</taxon>
        <taxon>Craniata</taxon>
        <taxon>Vertebrata</taxon>
        <taxon>Euteleostomi</taxon>
        <taxon>Actinopterygii</taxon>
        <taxon>Neopterygii</taxon>
        <taxon>Teleostei</taxon>
        <taxon>Protacanthopterygii</taxon>
        <taxon>Salmoniformes</taxon>
        <taxon>Salmonidae</taxon>
        <taxon>Salmoninae</taxon>
        <taxon>Oncorhynchus</taxon>
    </lineage>
</organism>
<dbReference type="Ensembl" id="ENSOMYT00000146984.1">
    <property type="protein sequence ID" value="ENSOMYP00000110342.1"/>
    <property type="gene ID" value="ENSOMYG00000055812.1"/>
</dbReference>
<keyword evidence="4" id="KW-1185">Reference proteome</keyword>